<feature type="compositionally biased region" description="Basic and acidic residues" evidence="1">
    <location>
        <begin position="165"/>
        <end position="174"/>
    </location>
</feature>
<feature type="region of interest" description="Disordered" evidence="1">
    <location>
        <begin position="149"/>
        <end position="174"/>
    </location>
</feature>
<dbReference type="Gramene" id="KVI04779">
    <property type="protein sequence ID" value="KVI04779"/>
    <property type="gene ID" value="Ccrd_016897"/>
</dbReference>
<evidence type="ECO:0000256" key="1">
    <source>
        <dbReference type="SAM" id="MobiDB-lite"/>
    </source>
</evidence>
<evidence type="ECO:0000313" key="3">
    <source>
        <dbReference type="Proteomes" id="UP000243975"/>
    </source>
</evidence>
<dbReference type="EMBL" id="LEKV01001912">
    <property type="protein sequence ID" value="KVI04779.1"/>
    <property type="molecule type" value="Genomic_DNA"/>
</dbReference>
<evidence type="ECO:0000313" key="2">
    <source>
        <dbReference type="EMBL" id="KVI04779.1"/>
    </source>
</evidence>
<keyword evidence="3" id="KW-1185">Reference proteome</keyword>
<dbReference type="AlphaFoldDB" id="A0A103Y937"/>
<proteinExistence type="predicted"/>
<name>A0A103Y937_CYNCS</name>
<reference evidence="2 3" key="1">
    <citation type="journal article" date="2016" name="Sci. Rep.">
        <title>The genome sequence of the outbreeding globe artichoke constructed de novo incorporating a phase-aware low-pass sequencing strategy of F1 progeny.</title>
        <authorList>
            <person name="Scaglione D."/>
            <person name="Reyes-Chin-Wo S."/>
            <person name="Acquadro A."/>
            <person name="Froenicke L."/>
            <person name="Portis E."/>
            <person name="Beitel C."/>
            <person name="Tirone M."/>
            <person name="Mauro R."/>
            <person name="Lo Monaco A."/>
            <person name="Mauromicale G."/>
            <person name="Faccioli P."/>
            <person name="Cattivelli L."/>
            <person name="Rieseberg L."/>
            <person name="Michelmore R."/>
            <person name="Lanteri S."/>
        </authorList>
    </citation>
    <scope>NUCLEOTIDE SEQUENCE [LARGE SCALE GENOMIC DNA]</scope>
    <source>
        <strain evidence="2">2C</strain>
    </source>
</reference>
<accession>A0A103Y937</accession>
<feature type="region of interest" description="Disordered" evidence="1">
    <location>
        <begin position="88"/>
        <end position="116"/>
    </location>
</feature>
<organism evidence="2 3">
    <name type="scientific">Cynara cardunculus var. scolymus</name>
    <name type="common">Globe artichoke</name>
    <name type="synonym">Cynara scolymus</name>
    <dbReference type="NCBI Taxonomy" id="59895"/>
    <lineage>
        <taxon>Eukaryota</taxon>
        <taxon>Viridiplantae</taxon>
        <taxon>Streptophyta</taxon>
        <taxon>Embryophyta</taxon>
        <taxon>Tracheophyta</taxon>
        <taxon>Spermatophyta</taxon>
        <taxon>Magnoliopsida</taxon>
        <taxon>eudicotyledons</taxon>
        <taxon>Gunneridae</taxon>
        <taxon>Pentapetalae</taxon>
        <taxon>asterids</taxon>
        <taxon>campanulids</taxon>
        <taxon>Asterales</taxon>
        <taxon>Asteraceae</taxon>
        <taxon>Carduoideae</taxon>
        <taxon>Cardueae</taxon>
        <taxon>Carduinae</taxon>
        <taxon>Cynara</taxon>
    </lineage>
</organism>
<feature type="compositionally biased region" description="Basic and acidic residues" evidence="1">
    <location>
        <begin position="88"/>
        <end position="103"/>
    </location>
</feature>
<dbReference type="Proteomes" id="UP000243975">
    <property type="component" value="Unassembled WGS sequence"/>
</dbReference>
<protein>
    <submittedName>
        <fullName evidence="2">Uncharacterized protein</fullName>
    </submittedName>
</protein>
<gene>
    <name evidence="2" type="ORF">Ccrd_016897</name>
</gene>
<comment type="caution">
    <text evidence="2">The sequence shown here is derived from an EMBL/GenBank/DDBJ whole genome shotgun (WGS) entry which is preliminary data.</text>
</comment>
<sequence length="250" mass="28757">MSHHLPSFFDFRDGISWKNASKWREATVKARQEEGILSLGFVSLGQHNHQETSNWLEEMEFNLWGCVLTRNEVGIARHGRETPRVVLETKRVGSRSRSQDHEKTKRSRMACSDADPRDSKIVRSAYDIVIDFGRPFQHFGTSELCRLEAEREENQTESNAAASKTEGDDGKPSKKLVREGYAMRHLMHTIMGLLSMLQDDDIDWPLRDLEDGGTRRGNAGYERAIVKFELVTRWFSEHDFWGQAARWGSS</sequence>